<organism evidence="2 3">
    <name type="scientific">Enterococcus pseudoavium</name>
    <dbReference type="NCBI Taxonomy" id="44007"/>
    <lineage>
        <taxon>Bacteria</taxon>
        <taxon>Bacillati</taxon>
        <taxon>Bacillota</taxon>
        <taxon>Bacilli</taxon>
        <taxon>Lactobacillales</taxon>
        <taxon>Enterococcaceae</taxon>
        <taxon>Enterococcus</taxon>
    </lineage>
</organism>
<keyword evidence="3" id="KW-1185">Reference proteome</keyword>
<evidence type="ECO:0000313" key="2">
    <source>
        <dbReference type="EMBL" id="MDT2771160.1"/>
    </source>
</evidence>
<reference evidence="2 3" key="1">
    <citation type="submission" date="2023-03" db="EMBL/GenBank/DDBJ databases">
        <authorList>
            <person name="Shen W."/>
            <person name="Cai J."/>
        </authorList>
    </citation>
    <scope>NUCLEOTIDE SEQUENCE [LARGE SCALE GENOMIC DNA]</scope>
    <source>
        <strain evidence="2 3">Y59</strain>
    </source>
</reference>
<dbReference type="EMBL" id="JARQAZ010000007">
    <property type="protein sequence ID" value="MDT2771160.1"/>
    <property type="molecule type" value="Genomic_DNA"/>
</dbReference>
<keyword evidence="1" id="KW-0812">Transmembrane</keyword>
<feature type="transmembrane region" description="Helical" evidence="1">
    <location>
        <begin position="25"/>
        <end position="44"/>
    </location>
</feature>
<sequence>MLKSIYRFLNEQDVTLVRPQKNNTVLILVVVLVILLIVIGILIWKMKNKKV</sequence>
<evidence type="ECO:0000256" key="1">
    <source>
        <dbReference type="SAM" id="Phobius"/>
    </source>
</evidence>
<proteinExistence type="predicted"/>
<comment type="caution">
    <text evidence="2">The sequence shown here is derived from an EMBL/GenBank/DDBJ whole genome shotgun (WGS) entry which is preliminary data.</text>
</comment>
<evidence type="ECO:0000313" key="3">
    <source>
        <dbReference type="Proteomes" id="UP001269061"/>
    </source>
</evidence>
<keyword evidence="1" id="KW-0472">Membrane</keyword>
<keyword evidence="1" id="KW-1133">Transmembrane helix</keyword>
<accession>A0ABU3FK71</accession>
<dbReference type="Proteomes" id="UP001269061">
    <property type="component" value="Unassembled WGS sequence"/>
</dbReference>
<name>A0ABU3FK71_9ENTE</name>
<gene>
    <name evidence="2" type="ORF">P7H46_09950</name>
</gene>
<protein>
    <recommendedName>
        <fullName evidence="4">LPXTG cell wall anchor domain-containing protein</fullName>
    </recommendedName>
</protein>
<evidence type="ECO:0008006" key="4">
    <source>
        <dbReference type="Google" id="ProtNLM"/>
    </source>
</evidence>